<name>A0A1I6SYI7_9ACTN</name>
<gene>
    <name evidence="1" type="ORF">SAMN05444716_104239</name>
</gene>
<accession>A0A1I6SYI7</accession>
<dbReference type="AlphaFoldDB" id="A0A1I6SYI7"/>
<reference evidence="2" key="1">
    <citation type="submission" date="2016-10" db="EMBL/GenBank/DDBJ databases">
        <authorList>
            <person name="Varghese N."/>
            <person name="Submissions S."/>
        </authorList>
    </citation>
    <scope>NUCLEOTIDE SEQUENCE [LARGE SCALE GENOMIC DNA]</scope>
    <source>
        <strain evidence="2">CGMCC 4.7047</strain>
    </source>
</reference>
<dbReference type="RefSeq" id="WP_093843097.1">
    <property type="nucleotide sequence ID" value="NZ_FPAB01000004.1"/>
</dbReference>
<protein>
    <submittedName>
        <fullName evidence="1">Uncharacterized protein</fullName>
    </submittedName>
</protein>
<evidence type="ECO:0000313" key="1">
    <source>
        <dbReference type="EMBL" id="SFS82055.1"/>
    </source>
</evidence>
<organism evidence="1 2">
    <name type="scientific">Streptomyces harbinensis</name>
    <dbReference type="NCBI Taxonomy" id="1176198"/>
    <lineage>
        <taxon>Bacteria</taxon>
        <taxon>Bacillati</taxon>
        <taxon>Actinomycetota</taxon>
        <taxon>Actinomycetes</taxon>
        <taxon>Kitasatosporales</taxon>
        <taxon>Streptomycetaceae</taxon>
        <taxon>Streptomyces</taxon>
    </lineage>
</organism>
<keyword evidence="2" id="KW-1185">Reference proteome</keyword>
<proteinExistence type="predicted"/>
<dbReference type="EMBL" id="FPAB01000004">
    <property type="protein sequence ID" value="SFS82055.1"/>
    <property type="molecule type" value="Genomic_DNA"/>
</dbReference>
<dbReference type="InterPro" id="IPR045732">
    <property type="entry name" value="DUF6086"/>
</dbReference>
<dbReference type="Pfam" id="PF19564">
    <property type="entry name" value="DUF6086"/>
    <property type="match status" value="1"/>
</dbReference>
<sequence>MSCYFLSQGKDLWNPSNSVARIFVDQAIMLAKEMGLDSGIEGIIEDECEIHGDRFTAFLHALLLRHDKSNNQALRSLLEGVTAIGLVITERAGWDMPIADTGDNSFWDEKKTQLARSMPTG</sequence>
<evidence type="ECO:0000313" key="2">
    <source>
        <dbReference type="Proteomes" id="UP000198873"/>
    </source>
</evidence>
<dbReference type="Proteomes" id="UP000198873">
    <property type="component" value="Unassembled WGS sequence"/>
</dbReference>
<dbReference type="STRING" id="1176198.SAMN05444716_104239"/>